<keyword evidence="2" id="KW-0472">Membrane</keyword>
<name>A0A410GCU3_9BURK</name>
<dbReference type="Proteomes" id="UP000283474">
    <property type="component" value="Chromosome"/>
</dbReference>
<gene>
    <name evidence="8" type="ORF">CKA81_09945</name>
</gene>
<dbReference type="PANTHER" id="PTHR42794">
    <property type="entry name" value="HEMIN IMPORT ATP-BINDING PROTEIN HMUV"/>
    <property type="match status" value="1"/>
</dbReference>
<dbReference type="KEGG" id="pus:CKA81_09945"/>
<dbReference type="PROSITE" id="PS50893">
    <property type="entry name" value="ABC_TRANSPORTER_2"/>
    <property type="match status" value="1"/>
</dbReference>
<protein>
    <recommendedName>
        <fullName evidence="7">ABC transporter domain-containing protein</fullName>
    </recommendedName>
</protein>
<dbReference type="RefSeq" id="WP_128355115.1">
    <property type="nucleotide sequence ID" value="NZ_CP022987.1"/>
</dbReference>
<keyword evidence="3" id="KW-0547">Nucleotide-binding</keyword>
<keyword evidence="9" id="KW-1185">Reference proteome</keyword>
<evidence type="ECO:0000256" key="2">
    <source>
        <dbReference type="ARBA" id="ARBA00022475"/>
    </source>
</evidence>
<evidence type="ECO:0000259" key="7">
    <source>
        <dbReference type="PROSITE" id="PS50893"/>
    </source>
</evidence>
<dbReference type="GO" id="GO:0016887">
    <property type="term" value="F:ATP hydrolysis activity"/>
    <property type="evidence" value="ECO:0007669"/>
    <property type="project" value="InterPro"/>
</dbReference>
<dbReference type="OrthoDB" id="5296765at2"/>
<dbReference type="AlphaFoldDB" id="A0A410GCU3"/>
<dbReference type="InterPro" id="IPR003593">
    <property type="entry name" value="AAA+_ATPase"/>
</dbReference>
<evidence type="ECO:0000256" key="6">
    <source>
        <dbReference type="ARBA" id="ARBA00037066"/>
    </source>
</evidence>
<keyword evidence="1" id="KW-0813">Transport</keyword>
<dbReference type="SMART" id="SM00382">
    <property type="entry name" value="AAA"/>
    <property type="match status" value="1"/>
</dbReference>
<evidence type="ECO:0000256" key="4">
    <source>
        <dbReference type="ARBA" id="ARBA00022840"/>
    </source>
</evidence>
<dbReference type="SUPFAM" id="SSF52540">
    <property type="entry name" value="P-loop containing nucleoside triphosphate hydrolases"/>
    <property type="match status" value="1"/>
</dbReference>
<dbReference type="PROSITE" id="PS00211">
    <property type="entry name" value="ABC_TRANSPORTER_1"/>
    <property type="match status" value="1"/>
</dbReference>
<evidence type="ECO:0000313" key="9">
    <source>
        <dbReference type="Proteomes" id="UP000283474"/>
    </source>
</evidence>
<dbReference type="GO" id="GO:0005524">
    <property type="term" value="F:ATP binding"/>
    <property type="evidence" value="ECO:0007669"/>
    <property type="project" value="UniProtKB-KW"/>
</dbReference>
<keyword evidence="4" id="KW-0067">ATP-binding</keyword>
<accession>A0A410GCU3</accession>
<feature type="domain" description="ABC transporter" evidence="7">
    <location>
        <begin position="10"/>
        <end position="244"/>
    </location>
</feature>
<evidence type="ECO:0000313" key="8">
    <source>
        <dbReference type="EMBL" id="QAA94113.1"/>
    </source>
</evidence>
<comment type="function">
    <text evidence="6">Part of the ABC transporter complex HmuTUV involved in hemin import. Responsible for energy coupling to the transport system.</text>
</comment>
<dbReference type="PANTHER" id="PTHR42794:SF1">
    <property type="entry name" value="HEMIN IMPORT ATP-BINDING PROTEIN HMUV"/>
    <property type="match status" value="1"/>
</dbReference>
<dbReference type="CDD" id="cd03214">
    <property type="entry name" value="ABC_Iron-Siderophores_B12_Hemin"/>
    <property type="match status" value="1"/>
</dbReference>
<dbReference type="InterPro" id="IPR017871">
    <property type="entry name" value="ABC_transporter-like_CS"/>
</dbReference>
<dbReference type="EMBL" id="CP022987">
    <property type="protein sequence ID" value="QAA94113.1"/>
    <property type="molecule type" value="Genomic_DNA"/>
</dbReference>
<sequence length="265" mass="28231">MATPTPTELLQVHGLSCRLGRRQVLEDLSLPDLAAGQLVALLGPNGSGKSTLLKSLAGLVTAHADVLRLGDRNLGALPAHARAEVLRYLPQHLPEAIHLTVIEAMLVALNARAATRTPQALDKAEAVLSSLGIAALGARYLDELSGGQQQLVGLAQALVHEPAVLLLDEPLASLDLNYQHHAMQLLKRLAADSELLIVLVVHDLNIALRYADTALLLHQGRLIASGDPLTVITPNYLGTAFSVRARVETCSLGYPNVLVDDLMQL</sequence>
<keyword evidence="5" id="KW-1278">Translocase</keyword>
<proteinExistence type="predicted"/>
<evidence type="ECO:0000256" key="5">
    <source>
        <dbReference type="ARBA" id="ARBA00022967"/>
    </source>
</evidence>
<dbReference type="Pfam" id="PF00005">
    <property type="entry name" value="ABC_tran"/>
    <property type="match status" value="1"/>
</dbReference>
<organism evidence="8 9">
    <name type="scientific">Pollutimonas thiosulfatoxidans</name>
    <dbReference type="NCBI Taxonomy" id="2028345"/>
    <lineage>
        <taxon>Bacteria</taxon>
        <taxon>Pseudomonadati</taxon>
        <taxon>Pseudomonadota</taxon>
        <taxon>Betaproteobacteria</taxon>
        <taxon>Burkholderiales</taxon>
        <taxon>Alcaligenaceae</taxon>
        <taxon>Pollutimonas</taxon>
    </lineage>
</organism>
<evidence type="ECO:0000256" key="3">
    <source>
        <dbReference type="ARBA" id="ARBA00022741"/>
    </source>
</evidence>
<dbReference type="Gene3D" id="3.40.50.300">
    <property type="entry name" value="P-loop containing nucleotide triphosphate hydrolases"/>
    <property type="match status" value="1"/>
</dbReference>
<dbReference type="InterPro" id="IPR027417">
    <property type="entry name" value="P-loop_NTPase"/>
</dbReference>
<evidence type="ECO:0000256" key="1">
    <source>
        <dbReference type="ARBA" id="ARBA00022448"/>
    </source>
</evidence>
<keyword evidence="2" id="KW-1003">Cell membrane</keyword>
<reference evidence="8 9" key="1">
    <citation type="submission" date="2017-08" db="EMBL/GenBank/DDBJ databases">
        <authorList>
            <person name="Park S.-J."/>
            <person name="Kim H."/>
        </authorList>
    </citation>
    <scope>NUCLEOTIDE SEQUENCE [LARGE SCALE GENOMIC DNA]</scope>
    <source>
        <strain evidence="9">ye3</strain>
    </source>
</reference>
<dbReference type="InterPro" id="IPR003439">
    <property type="entry name" value="ABC_transporter-like_ATP-bd"/>
</dbReference>